<proteinExistence type="predicted"/>
<dbReference type="PANTHER" id="PTHR33710:SF71">
    <property type="entry name" value="ENDONUCLEASE_EXONUCLEASE_PHOSPHATASE DOMAIN-CONTAINING PROTEIN"/>
    <property type="match status" value="1"/>
</dbReference>
<keyword evidence="2" id="KW-1185">Reference proteome</keyword>
<dbReference type="STRING" id="3469.A0A4Y7JVL3"/>
<dbReference type="Gramene" id="RZC65113">
    <property type="protein sequence ID" value="RZC65113"/>
    <property type="gene ID" value="C5167_008798"/>
</dbReference>
<evidence type="ECO:0008006" key="3">
    <source>
        <dbReference type="Google" id="ProtNLM"/>
    </source>
</evidence>
<dbReference type="Gene3D" id="3.60.10.10">
    <property type="entry name" value="Endonuclease/exonuclease/phosphatase"/>
    <property type="match status" value="1"/>
</dbReference>
<gene>
    <name evidence="1" type="ORF">C5167_008798</name>
</gene>
<dbReference type="PANTHER" id="PTHR33710">
    <property type="entry name" value="BNAC02G09200D PROTEIN"/>
    <property type="match status" value="1"/>
</dbReference>
<dbReference type="SUPFAM" id="SSF56219">
    <property type="entry name" value="DNase I-like"/>
    <property type="match status" value="1"/>
</dbReference>
<name>A0A4Y7JVL3_PAPSO</name>
<dbReference type="OMA" id="EAYWISH"/>
<organism evidence="1 2">
    <name type="scientific">Papaver somniferum</name>
    <name type="common">Opium poppy</name>
    <dbReference type="NCBI Taxonomy" id="3469"/>
    <lineage>
        <taxon>Eukaryota</taxon>
        <taxon>Viridiplantae</taxon>
        <taxon>Streptophyta</taxon>
        <taxon>Embryophyta</taxon>
        <taxon>Tracheophyta</taxon>
        <taxon>Spermatophyta</taxon>
        <taxon>Magnoliopsida</taxon>
        <taxon>Ranunculales</taxon>
        <taxon>Papaveraceae</taxon>
        <taxon>Papaveroideae</taxon>
        <taxon>Papaver</taxon>
    </lineage>
</organism>
<dbReference type="InterPro" id="IPR036691">
    <property type="entry name" value="Endo/exonu/phosph_ase_sf"/>
</dbReference>
<evidence type="ECO:0000313" key="1">
    <source>
        <dbReference type="EMBL" id="RZC65113.1"/>
    </source>
</evidence>
<sequence>MELLGSGEYLNNSHSSFIPQSFIGDFNVIVSGQEKFGGLPFLDSNISAINDLIHQNHLLDVGFSGPAYTWSNGRAFQGLFWQHLDRVMANPEWCIAFNCADILHLPRISSDHAPILLNTSIPIARAPPNYKFEAYWISHPEFLQKIGVEEELVVLNIRSLS</sequence>
<dbReference type="AlphaFoldDB" id="A0A4Y7JVL3"/>
<accession>A0A4Y7JVL3</accession>
<dbReference type="Proteomes" id="UP000316621">
    <property type="component" value="Chromosome 6"/>
</dbReference>
<protein>
    <recommendedName>
        <fullName evidence="3">Endonuclease/exonuclease/phosphatase domain-containing protein</fullName>
    </recommendedName>
</protein>
<dbReference type="EMBL" id="CM010720">
    <property type="protein sequence ID" value="RZC65113.1"/>
    <property type="molecule type" value="Genomic_DNA"/>
</dbReference>
<reference evidence="1 2" key="1">
    <citation type="journal article" date="2018" name="Science">
        <title>The opium poppy genome and morphinan production.</title>
        <authorList>
            <person name="Guo L."/>
            <person name="Winzer T."/>
            <person name="Yang X."/>
            <person name="Li Y."/>
            <person name="Ning Z."/>
            <person name="He Z."/>
            <person name="Teodor R."/>
            <person name="Lu Y."/>
            <person name="Bowser T.A."/>
            <person name="Graham I.A."/>
            <person name="Ye K."/>
        </authorList>
    </citation>
    <scope>NUCLEOTIDE SEQUENCE [LARGE SCALE GENOMIC DNA]</scope>
    <source>
        <strain evidence="2">cv. HN1</strain>
        <tissue evidence="1">Leaves</tissue>
    </source>
</reference>
<evidence type="ECO:0000313" key="2">
    <source>
        <dbReference type="Proteomes" id="UP000316621"/>
    </source>
</evidence>